<sequence length="189" mass="20232">MALPVTISSTIVGQQNSYHGPFKSSESAFYTILMDSIVKSSVEAHKATDPTISFTEQDSVNRPAFGSTVLSINAYQDGDKLHIAGQGTNDNVMYGRFDMSGDTWDAIDGASDRDILIDGAPDGLADACDLVVRSDGDIVVVYQKVMDKVMGNPFERVGLSVSTSANRGETWSAVVTLKDLGVERDMTGP</sequence>
<dbReference type="AlphaFoldDB" id="A0A0F9NX83"/>
<reference evidence="1" key="1">
    <citation type="journal article" date="2015" name="Nature">
        <title>Complex archaea that bridge the gap between prokaryotes and eukaryotes.</title>
        <authorList>
            <person name="Spang A."/>
            <person name="Saw J.H."/>
            <person name="Jorgensen S.L."/>
            <person name="Zaremba-Niedzwiedzka K."/>
            <person name="Martijn J."/>
            <person name="Lind A.E."/>
            <person name="van Eijk R."/>
            <person name="Schleper C."/>
            <person name="Guy L."/>
            <person name="Ettema T.J."/>
        </authorList>
    </citation>
    <scope>NUCLEOTIDE SEQUENCE</scope>
</reference>
<feature type="non-terminal residue" evidence="1">
    <location>
        <position position="189"/>
    </location>
</feature>
<organism evidence="1">
    <name type="scientific">marine sediment metagenome</name>
    <dbReference type="NCBI Taxonomy" id="412755"/>
    <lineage>
        <taxon>unclassified sequences</taxon>
        <taxon>metagenomes</taxon>
        <taxon>ecological metagenomes</taxon>
    </lineage>
</organism>
<gene>
    <name evidence="1" type="ORF">LCGC14_1207990</name>
</gene>
<accession>A0A0F9NX83</accession>
<evidence type="ECO:0000313" key="1">
    <source>
        <dbReference type="EMBL" id="KKM93470.1"/>
    </source>
</evidence>
<protein>
    <submittedName>
        <fullName evidence="1">Uncharacterized protein</fullName>
    </submittedName>
</protein>
<proteinExistence type="predicted"/>
<name>A0A0F9NX83_9ZZZZ</name>
<dbReference type="EMBL" id="LAZR01006261">
    <property type="protein sequence ID" value="KKM93470.1"/>
    <property type="molecule type" value="Genomic_DNA"/>
</dbReference>
<comment type="caution">
    <text evidence="1">The sequence shown here is derived from an EMBL/GenBank/DDBJ whole genome shotgun (WGS) entry which is preliminary data.</text>
</comment>